<keyword evidence="2" id="KW-0472">Membrane</keyword>
<accession>A0A7M1B3M9</accession>
<feature type="domain" description="SAF" evidence="3">
    <location>
        <begin position="42"/>
        <end position="103"/>
    </location>
</feature>
<evidence type="ECO:0000256" key="1">
    <source>
        <dbReference type="SAM" id="MobiDB-lite"/>
    </source>
</evidence>
<proteinExistence type="predicted"/>
<keyword evidence="5" id="KW-1185">Reference proteome</keyword>
<evidence type="ECO:0000313" key="5">
    <source>
        <dbReference type="Proteomes" id="UP000593719"/>
    </source>
</evidence>
<protein>
    <recommendedName>
        <fullName evidence="3">SAF domain-containing protein</fullName>
    </recommendedName>
</protein>
<dbReference type="Proteomes" id="UP000593719">
    <property type="component" value="Chromosome"/>
</dbReference>
<dbReference type="AlphaFoldDB" id="A0A7M1B3M9"/>
<gene>
    <name evidence="4" type="ORF">FJR45_10475</name>
</gene>
<dbReference type="EMBL" id="CP041235">
    <property type="protein sequence ID" value="QOP44347.1"/>
    <property type="molecule type" value="Genomic_DNA"/>
</dbReference>
<feature type="region of interest" description="Disordered" evidence="1">
    <location>
        <begin position="106"/>
        <end position="137"/>
    </location>
</feature>
<dbReference type="RefSeq" id="WP_193150489.1">
    <property type="nucleotide sequence ID" value="NZ_CP041235.1"/>
</dbReference>
<sequence>MKNRKTRIIMGIMVGLVLFSSSVALLLYLKQEKMKEDKGTKVEVYVAAKKIHKGDVLNADSLKKATLSKNYITFNPLTDVEIIGRYANVDIYKGEPVRPEKIVAIPPKTKQKAEATKQKKKEKQAQPQKTEAPQQVTKDTLSVALSLFRNQDTSLRSGDFVDIACAIPSTNKKTPDLFYTKYVALHVKIDSFVTNGNRQTKLLSYNEKQMAVKADSVILQMVPKEIKNFLAYYYKTQALNSKRVYNLHNYGGQLWMIKTPKEINTKLQKQKELLLVDRKVFKKQRKKHVQRVKISYEN</sequence>
<keyword evidence="2" id="KW-1133">Transmembrane helix</keyword>
<evidence type="ECO:0000313" key="4">
    <source>
        <dbReference type="EMBL" id="QOP44347.1"/>
    </source>
</evidence>
<keyword evidence="2" id="KW-0812">Transmembrane</keyword>
<evidence type="ECO:0000259" key="3">
    <source>
        <dbReference type="SMART" id="SM00858"/>
    </source>
</evidence>
<dbReference type="Pfam" id="PF08666">
    <property type="entry name" value="SAF"/>
    <property type="match status" value="1"/>
</dbReference>
<dbReference type="CDD" id="cd11614">
    <property type="entry name" value="SAF_CpaB_FlgA_like"/>
    <property type="match status" value="1"/>
</dbReference>
<evidence type="ECO:0000256" key="2">
    <source>
        <dbReference type="SAM" id="Phobius"/>
    </source>
</evidence>
<dbReference type="SMART" id="SM00858">
    <property type="entry name" value="SAF"/>
    <property type="match status" value="1"/>
</dbReference>
<reference evidence="4 5" key="1">
    <citation type="submission" date="2019-06" db="EMBL/GenBank/DDBJ databases">
        <title>Sulfurimonas gotlandica sp. nov., a chemoautotrophic and psychrotolerant epsilonproteobacterium isolated from a pelagic redoxcline, and an emended description of the genus Sulfurimonas.</title>
        <authorList>
            <person name="Wang S."/>
            <person name="Jiang L."/>
            <person name="Shao Z."/>
        </authorList>
    </citation>
    <scope>NUCLEOTIDE SEQUENCE [LARGE SCALE GENOMIC DNA]</scope>
    <source>
        <strain evidence="4 5">S2-6</strain>
    </source>
</reference>
<name>A0A7M1B3M9_9BACT</name>
<dbReference type="KEGG" id="ssei:FJR45_10475"/>
<organism evidence="4 5">
    <name type="scientific">Sulfurimonas sediminis</name>
    <dbReference type="NCBI Taxonomy" id="2590020"/>
    <lineage>
        <taxon>Bacteria</taxon>
        <taxon>Pseudomonadati</taxon>
        <taxon>Campylobacterota</taxon>
        <taxon>Epsilonproteobacteria</taxon>
        <taxon>Campylobacterales</taxon>
        <taxon>Sulfurimonadaceae</taxon>
        <taxon>Sulfurimonas</taxon>
    </lineage>
</organism>
<feature type="transmembrane region" description="Helical" evidence="2">
    <location>
        <begin position="6"/>
        <end position="29"/>
    </location>
</feature>
<dbReference type="InterPro" id="IPR013974">
    <property type="entry name" value="SAF"/>
</dbReference>